<evidence type="ECO:0000259" key="2">
    <source>
        <dbReference type="PROSITE" id="PS50181"/>
    </source>
</evidence>
<dbReference type="InParanoid" id="A0A0C3AYF7"/>
<reference evidence="4" key="2">
    <citation type="submission" date="2015-01" db="EMBL/GenBank/DDBJ databases">
        <title>Evolutionary Origins and Diversification of the Mycorrhizal Mutualists.</title>
        <authorList>
            <consortium name="DOE Joint Genome Institute"/>
            <consortium name="Mycorrhizal Genomics Consortium"/>
            <person name="Kohler A."/>
            <person name="Kuo A."/>
            <person name="Nagy L.G."/>
            <person name="Floudas D."/>
            <person name="Copeland A."/>
            <person name="Barry K.W."/>
            <person name="Cichocki N."/>
            <person name="Veneault-Fourrey C."/>
            <person name="LaButti K."/>
            <person name="Lindquist E.A."/>
            <person name="Lipzen A."/>
            <person name="Lundell T."/>
            <person name="Morin E."/>
            <person name="Murat C."/>
            <person name="Riley R."/>
            <person name="Ohm R."/>
            <person name="Sun H."/>
            <person name="Tunlid A."/>
            <person name="Henrissat B."/>
            <person name="Grigoriev I.V."/>
            <person name="Hibbett D.S."/>
            <person name="Martin F."/>
        </authorList>
    </citation>
    <scope>NUCLEOTIDE SEQUENCE [LARGE SCALE GENOMIC DNA]</scope>
    <source>
        <strain evidence="4">Foug A</strain>
    </source>
</reference>
<organism evidence="3 4">
    <name type="scientific">Scleroderma citrinum Foug A</name>
    <dbReference type="NCBI Taxonomy" id="1036808"/>
    <lineage>
        <taxon>Eukaryota</taxon>
        <taxon>Fungi</taxon>
        <taxon>Dikarya</taxon>
        <taxon>Basidiomycota</taxon>
        <taxon>Agaricomycotina</taxon>
        <taxon>Agaricomycetes</taxon>
        <taxon>Agaricomycetidae</taxon>
        <taxon>Boletales</taxon>
        <taxon>Sclerodermatineae</taxon>
        <taxon>Sclerodermataceae</taxon>
        <taxon>Scleroderma</taxon>
    </lineage>
</organism>
<dbReference type="SMART" id="SM00256">
    <property type="entry name" value="FBOX"/>
    <property type="match status" value="1"/>
</dbReference>
<dbReference type="AlphaFoldDB" id="A0A0C3AYF7"/>
<dbReference type="CDD" id="cd09917">
    <property type="entry name" value="F-box_SF"/>
    <property type="match status" value="1"/>
</dbReference>
<dbReference type="Proteomes" id="UP000053989">
    <property type="component" value="Unassembled WGS sequence"/>
</dbReference>
<name>A0A0C3AYF7_9AGAM</name>
<proteinExistence type="predicted"/>
<reference evidence="3 4" key="1">
    <citation type="submission" date="2014-04" db="EMBL/GenBank/DDBJ databases">
        <authorList>
            <consortium name="DOE Joint Genome Institute"/>
            <person name="Kuo A."/>
            <person name="Kohler A."/>
            <person name="Nagy L.G."/>
            <person name="Floudas D."/>
            <person name="Copeland A."/>
            <person name="Barry K.W."/>
            <person name="Cichocki N."/>
            <person name="Veneault-Fourrey C."/>
            <person name="LaButti K."/>
            <person name="Lindquist E.A."/>
            <person name="Lipzen A."/>
            <person name="Lundell T."/>
            <person name="Morin E."/>
            <person name="Murat C."/>
            <person name="Sun H."/>
            <person name="Tunlid A."/>
            <person name="Henrissat B."/>
            <person name="Grigoriev I.V."/>
            <person name="Hibbett D.S."/>
            <person name="Martin F."/>
            <person name="Nordberg H.P."/>
            <person name="Cantor M.N."/>
            <person name="Hua S.X."/>
        </authorList>
    </citation>
    <scope>NUCLEOTIDE SEQUENCE [LARGE SCALE GENOMIC DNA]</scope>
    <source>
        <strain evidence="3 4">Foug A</strain>
    </source>
</reference>
<feature type="region of interest" description="Disordered" evidence="1">
    <location>
        <begin position="1"/>
        <end position="61"/>
    </location>
</feature>
<evidence type="ECO:0000313" key="4">
    <source>
        <dbReference type="Proteomes" id="UP000053989"/>
    </source>
</evidence>
<keyword evidence="4" id="KW-1185">Reference proteome</keyword>
<accession>A0A0C3AYF7</accession>
<protein>
    <recommendedName>
        <fullName evidence="2">F-box domain-containing protein</fullName>
    </recommendedName>
</protein>
<dbReference type="PROSITE" id="PS50181">
    <property type="entry name" value="FBOX"/>
    <property type="match status" value="1"/>
</dbReference>
<evidence type="ECO:0000256" key="1">
    <source>
        <dbReference type="SAM" id="MobiDB-lite"/>
    </source>
</evidence>
<dbReference type="InterPro" id="IPR001810">
    <property type="entry name" value="F-box_dom"/>
</dbReference>
<dbReference type="InterPro" id="IPR036047">
    <property type="entry name" value="F-box-like_dom_sf"/>
</dbReference>
<feature type="domain" description="F-box" evidence="2">
    <location>
        <begin position="68"/>
        <end position="117"/>
    </location>
</feature>
<gene>
    <name evidence="3" type="ORF">SCLCIDRAFT_18995</name>
</gene>
<dbReference type="OrthoDB" id="2322499at2759"/>
<dbReference type="Pfam" id="PF00646">
    <property type="entry name" value="F-box"/>
    <property type="match status" value="1"/>
</dbReference>
<dbReference type="HOGENOM" id="CLU_010790_2_0_1"/>
<dbReference type="EMBL" id="KN822005">
    <property type="protein sequence ID" value="KIM70012.1"/>
    <property type="molecule type" value="Genomic_DNA"/>
</dbReference>
<dbReference type="STRING" id="1036808.A0A0C3AYF7"/>
<evidence type="ECO:0000313" key="3">
    <source>
        <dbReference type="EMBL" id="KIM70012.1"/>
    </source>
</evidence>
<dbReference type="SUPFAM" id="SSF81383">
    <property type="entry name" value="F-box domain"/>
    <property type="match status" value="1"/>
</dbReference>
<sequence>MPSKRKDIDTEADPALQGSDDVAKKRRVSSRLVTRKPVSLTEPDQNPLSDDGPKARKRARRGPVVGRLAGLMELPMDILFEILGHLNPLDVLRLARTTKQFRSMLMHKSSRFIWIAARKNVPDLPDCPPYMSEPQFANLVFDTHCHECLAPNTRSVDWRISRRICMKCAKECFVEDYPVFSGESVYKAVPSKEGKRGRLCYYKKDLDEFQTKRDSFTDPEKRAAFVKECKAIISDMEKHASLLTTWSNNQYNARSEERDDLRRERKHAIIEELTKLGWGPEIEKIPPADDLSHHRLVKQPARLTPRSQSFSLSGFVNDLHKFFLVWSNMRAEMIRYMEQMKAQRLERERKLLIISRKRIAVSILRSYKSARLPFTDIMPEPVDFCAFPQVSEIIELPTEIEITEASFSSVVSHMDEVVTQWRRSCYDMLIQQLKEPLSQSLSAIDPKGKGKAKAVEPCDADLTEALSLATTVFRCKACSPLPLTFYEEESWDDSWFPGVLSSRSTGLRSPLFYPNVMGHRCLTKQRLYGPDYLFADPTTQLNYSPNLRTKWSCAPLQLDNVAKDMVSKVVETCGLDPLTTTTMQMDILNPKLACLECVAWDSEIQDLCQASVFTWRAAADHHLRSHRSKGNGKWKYIDDSLVDKVENVDDGSHDFVASLVSAVLGPTMSNLGSSTSHEDSIWLCTHCLDLPDERECMGLSKIKNHISALHGIEAPEENRDYYRDYAVSQEGLPSYPPKLKVKLTMERPMDVPLPSDYFSDSDYSDYGDNFECLCETCCFDEYEYFDPYY</sequence>